<dbReference type="PANTHER" id="PTHR19300">
    <property type="entry name" value="BETA-1,4-GALACTOSYLTRANSFERASE"/>
    <property type="match status" value="1"/>
</dbReference>
<evidence type="ECO:0000256" key="2">
    <source>
        <dbReference type="ARBA" id="ARBA00004922"/>
    </source>
</evidence>
<comment type="function">
    <text evidence="11">Catalyses the transfer of galactose onto proteins or lipids.</text>
</comment>
<accession>A0AAV2TWK6</accession>
<evidence type="ECO:0000256" key="10">
    <source>
        <dbReference type="ARBA" id="ARBA00023180"/>
    </source>
</evidence>
<dbReference type="Gene3D" id="3.90.550.10">
    <property type="entry name" value="Spore Coat Polysaccharide Biosynthesis Protein SpsA, Chain A"/>
    <property type="match status" value="1"/>
</dbReference>
<dbReference type="PANTHER" id="PTHR19300:SF57">
    <property type="entry name" value="BETA-1,4-N-ACETYLGALACTOSAMINYLTRANSFERASE"/>
    <property type="match status" value="1"/>
</dbReference>
<keyword evidence="5 11" id="KW-0808">Transferase</keyword>
<dbReference type="GO" id="GO:0033842">
    <property type="term" value="F:N-acetyl-beta-glucosaminyl-derivative 4-beta-N-acetylgalactosaminyltransferase activity"/>
    <property type="evidence" value="ECO:0007669"/>
    <property type="project" value="TreeGrafter"/>
</dbReference>
<feature type="domain" description="Galactosyltransferase N-terminal" evidence="13">
    <location>
        <begin position="91"/>
        <end position="198"/>
    </location>
</feature>
<keyword evidence="6 11" id="KW-0812">Transmembrane</keyword>
<evidence type="ECO:0000256" key="3">
    <source>
        <dbReference type="ARBA" id="ARBA00005735"/>
    </source>
</evidence>
<comment type="similarity">
    <text evidence="3 11">Belongs to the glycosyltransferase 7 family.</text>
</comment>
<dbReference type="Proteomes" id="UP001497525">
    <property type="component" value="Unassembled WGS sequence"/>
</dbReference>
<evidence type="ECO:0000256" key="6">
    <source>
        <dbReference type="ARBA" id="ARBA00022692"/>
    </source>
</evidence>
<sequence>MHRHLRFRSRRFWFKPKKVIVYGLLIILLLYLYGHYRHSRVLNSDPVSLLAARSCPNLGEAKNSLCCPVEKQLPLIHSDARFPPSYTKTLTSHQEVCRGSWTPSDCLSQQKVAILIPYRNRDSHLLLLLARLHDLLPHQKIAYTIYVIEQDEDTPFNRGLLLNIGMRESTMRDPAVNCFIYHDVDLLPENSDNLYLCDSNLHHLASGINEDRFHVPFENYAGGVTALSRENAELINGFPNRYWGWGNEDDELAARAFLHKLYLSRSQEYIGRYKAVRHVKSSRGSGHYTSFLAYRGFQNDGLTTLQNGSYKVIFDSSNPSATTRLSHASVFRVMMPLHLNICVLRSPSWYSNIPEDGYRLKLHNLTAQSRQLESAARSELFVHIKVNVTELYHTVIKPERKTRESFWWFLQFFGWL</sequence>
<dbReference type="PRINTS" id="PR02050">
    <property type="entry name" value="B14GALTRFASE"/>
</dbReference>
<evidence type="ECO:0000259" key="12">
    <source>
        <dbReference type="Pfam" id="PF02709"/>
    </source>
</evidence>
<dbReference type="Pfam" id="PF13733">
    <property type="entry name" value="Glyco_transf_7N"/>
    <property type="match status" value="1"/>
</dbReference>
<dbReference type="SUPFAM" id="SSF53448">
    <property type="entry name" value="Nucleotide-diphospho-sugar transferases"/>
    <property type="match status" value="1"/>
</dbReference>
<organism evidence="14 15">
    <name type="scientific">Calicophoron daubneyi</name>
    <name type="common">Rumen fluke</name>
    <name type="synonym">Paramphistomum daubneyi</name>
    <dbReference type="NCBI Taxonomy" id="300641"/>
    <lineage>
        <taxon>Eukaryota</taxon>
        <taxon>Metazoa</taxon>
        <taxon>Spiralia</taxon>
        <taxon>Lophotrochozoa</taxon>
        <taxon>Platyhelminthes</taxon>
        <taxon>Trematoda</taxon>
        <taxon>Digenea</taxon>
        <taxon>Plagiorchiida</taxon>
        <taxon>Pronocephalata</taxon>
        <taxon>Paramphistomoidea</taxon>
        <taxon>Paramphistomidae</taxon>
        <taxon>Calicophoron</taxon>
    </lineage>
</organism>
<evidence type="ECO:0000256" key="11">
    <source>
        <dbReference type="RuleBase" id="RU368121"/>
    </source>
</evidence>
<dbReference type="EMBL" id="CAXLJL010000745">
    <property type="protein sequence ID" value="CAL5140571.1"/>
    <property type="molecule type" value="Genomic_DNA"/>
</dbReference>
<dbReference type="GO" id="GO:0016020">
    <property type="term" value="C:membrane"/>
    <property type="evidence" value="ECO:0007669"/>
    <property type="project" value="UniProtKB-SubCell"/>
</dbReference>
<dbReference type="GO" id="GO:0008378">
    <property type="term" value="F:galactosyltransferase activity"/>
    <property type="evidence" value="ECO:0007669"/>
    <property type="project" value="TreeGrafter"/>
</dbReference>
<keyword evidence="10 11" id="KW-0325">Glycoprotein</keyword>
<dbReference type="EC" id="2.4.1.-" evidence="11"/>
<evidence type="ECO:0000256" key="7">
    <source>
        <dbReference type="ARBA" id="ARBA00022968"/>
    </source>
</evidence>
<comment type="caution">
    <text evidence="14">The sequence shown here is derived from an EMBL/GenBank/DDBJ whole genome shotgun (WGS) entry which is preliminary data.</text>
</comment>
<dbReference type="InterPro" id="IPR027995">
    <property type="entry name" value="Galactosyl_T_N"/>
</dbReference>
<reference evidence="14" key="1">
    <citation type="submission" date="2024-06" db="EMBL/GenBank/DDBJ databases">
        <authorList>
            <person name="Liu X."/>
            <person name="Lenzi L."/>
            <person name="Haldenby T S."/>
            <person name="Uol C."/>
        </authorList>
    </citation>
    <scope>NUCLEOTIDE SEQUENCE</scope>
</reference>
<evidence type="ECO:0000256" key="1">
    <source>
        <dbReference type="ARBA" id="ARBA00004606"/>
    </source>
</evidence>
<evidence type="ECO:0000256" key="9">
    <source>
        <dbReference type="ARBA" id="ARBA00023136"/>
    </source>
</evidence>
<keyword evidence="9 11" id="KW-0472">Membrane</keyword>
<keyword evidence="8 11" id="KW-1133">Transmembrane helix</keyword>
<evidence type="ECO:0000256" key="8">
    <source>
        <dbReference type="ARBA" id="ARBA00022989"/>
    </source>
</evidence>
<name>A0AAV2TWK6_CALDB</name>
<feature type="transmembrane region" description="Helical" evidence="11">
    <location>
        <begin position="20"/>
        <end position="36"/>
    </location>
</feature>
<proteinExistence type="inferred from homology"/>
<comment type="pathway">
    <text evidence="2 11">Protein modification; protein glycosylation.</text>
</comment>
<dbReference type="GO" id="GO:0005975">
    <property type="term" value="P:carbohydrate metabolic process"/>
    <property type="evidence" value="ECO:0007669"/>
    <property type="project" value="InterPro"/>
</dbReference>
<dbReference type="InterPro" id="IPR029044">
    <property type="entry name" value="Nucleotide-diphossugar_trans"/>
</dbReference>
<protein>
    <recommendedName>
        <fullName evidence="11">Beta-1,4-galactosyltransferase</fullName>
        <ecNumber evidence="11">2.4.1.-</ecNumber>
    </recommendedName>
</protein>
<dbReference type="InterPro" id="IPR003859">
    <property type="entry name" value="Galactosyl_T"/>
</dbReference>
<keyword evidence="7 11" id="KW-0735">Signal-anchor</keyword>
<evidence type="ECO:0000256" key="5">
    <source>
        <dbReference type="ARBA" id="ARBA00022679"/>
    </source>
</evidence>
<dbReference type="AlphaFoldDB" id="A0AAV2TWK6"/>
<dbReference type="GO" id="GO:0005794">
    <property type="term" value="C:Golgi apparatus"/>
    <property type="evidence" value="ECO:0007669"/>
    <property type="project" value="TreeGrafter"/>
</dbReference>
<dbReference type="GO" id="GO:0006688">
    <property type="term" value="P:glycosphingolipid biosynthetic process"/>
    <property type="evidence" value="ECO:0007669"/>
    <property type="project" value="TreeGrafter"/>
</dbReference>
<evidence type="ECO:0000259" key="13">
    <source>
        <dbReference type="Pfam" id="PF13733"/>
    </source>
</evidence>
<keyword evidence="4 11" id="KW-0328">Glycosyltransferase</keyword>
<evidence type="ECO:0000313" key="14">
    <source>
        <dbReference type="EMBL" id="CAL5140571.1"/>
    </source>
</evidence>
<feature type="domain" description="Galactosyltransferase C-terminal" evidence="12">
    <location>
        <begin position="203"/>
        <end position="278"/>
    </location>
</feature>
<comment type="subcellular location">
    <subcellularLocation>
        <location evidence="1">Membrane</location>
        <topology evidence="1">Single-pass type II membrane protein</topology>
    </subcellularLocation>
</comment>
<dbReference type="InterPro" id="IPR027791">
    <property type="entry name" value="Galactosyl_T_C"/>
</dbReference>
<evidence type="ECO:0000313" key="15">
    <source>
        <dbReference type="Proteomes" id="UP001497525"/>
    </source>
</evidence>
<gene>
    <name evidence="14" type="ORF">CDAUBV1_LOCUS15878</name>
</gene>
<dbReference type="Pfam" id="PF02709">
    <property type="entry name" value="Glyco_transf_7C"/>
    <property type="match status" value="1"/>
</dbReference>
<evidence type="ECO:0000256" key="4">
    <source>
        <dbReference type="ARBA" id="ARBA00022676"/>
    </source>
</evidence>